<dbReference type="AlphaFoldDB" id="A0AAW0Q5Y5"/>
<comment type="similarity">
    <text evidence="6 7">Belongs to the peptidase C12 family.</text>
</comment>
<evidence type="ECO:0000259" key="8">
    <source>
        <dbReference type="PROSITE" id="PS52048"/>
    </source>
</evidence>
<accession>A0AAW0Q5Y5</accession>
<keyword evidence="3 7" id="KW-0833">Ubl conjugation pathway</keyword>
<comment type="caution">
    <text evidence="6">Lacks conserved residue(s) required for the propagation of feature annotation.</text>
</comment>
<evidence type="ECO:0000256" key="5">
    <source>
        <dbReference type="ARBA" id="ARBA00022807"/>
    </source>
</evidence>
<dbReference type="SUPFAM" id="SSF54001">
    <property type="entry name" value="Cysteine proteinases"/>
    <property type="match status" value="1"/>
</dbReference>
<dbReference type="InterPro" id="IPR036959">
    <property type="entry name" value="Peptidase_C12_UCH_sf"/>
</dbReference>
<evidence type="ECO:0000256" key="2">
    <source>
        <dbReference type="ARBA" id="ARBA00022670"/>
    </source>
</evidence>
<protein>
    <recommendedName>
        <fullName evidence="7">Ubiquitin carboxyl-terminal hydrolase</fullName>
        <ecNumber evidence="7">3.4.19.12</ecNumber>
    </recommendedName>
</protein>
<dbReference type="GO" id="GO:0004843">
    <property type="term" value="F:cysteine-type deubiquitinase activity"/>
    <property type="evidence" value="ECO:0007669"/>
    <property type="project" value="UniProtKB-EC"/>
</dbReference>
<evidence type="ECO:0000256" key="4">
    <source>
        <dbReference type="ARBA" id="ARBA00022801"/>
    </source>
</evidence>
<keyword evidence="5 7" id="KW-0788">Thiol protease</keyword>
<evidence type="ECO:0000256" key="7">
    <source>
        <dbReference type="RuleBase" id="RU361215"/>
    </source>
</evidence>
<dbReference type="EC" id="3.4.19.12" evidence="7"/>
<dbReference type="PRINTS" id="PR00707">
    <property type="entry name" value="UBCTHYDRLASE"/>
</dbReference>
<dbReference type="PANTHER" id="PTHR10589:SF41">
    <property type="entry name" value="UBIQUITIN CARBOXYL-TERMINAL HYDROLASE"/>
    <property type="match status" value="1"/>
</dbReference>
<dbReference type="Pfam" id="PF01088">
    <property type="entry name" value="Peptidase_C12"/>
    <property type="match status" value="1"/>
</dbReference>
<keyword evidence="10" id="KW-1185">Reference proteome</keyword>
<dbReference type="CDD" id="cd09616">
    <property type="entry name" value="Peptidase_C12_UCH_L1_L3"/>
    <property type="match status" value="1"/>
</dbReference>
<dbReference type="PANTHER" id="PTHR10589">
    <property type="entry name" value="UBIQUITIN CARBOXYL-TERMINAL HYDROLASE"/>
    <property type="match status" value="1"/>
</dbReference>
<evidence type="ECO:0000256" key="6">
    <source>
        <dbReference type="PROSITE-ProRule" id="PRU01393"/>
    </source>
</evidence>
<dbReference type="PROSITE" id="PS52048">
    <property type="entry name" value="UCH_DOMAIN"/>
    <property type="match status" value="1"/>
</dbReference>
<dbReference type="GO" id="GO:0005737">
    <property type="term" value="C:cytoplasm"/>
    <property type="evidence" value="ECO:0007669"/>
    <property type="project" value="TreeGrafter"/>
</dbReference>
<evidence type="ECO:0000256" key="3">
    <source>
        <dbReference type="ARBA" id="ARBA00022786"/>
    </source>
</evidence>
<evidence type="ECO:0000256" key="1">
    <source>
        <dbReference type="ARBA" id="ARBA00000707"/>
    </source>
</evidence>
<gene>
    <name evidence="9" type="ORF">PG999_013418</name>
</gene>
<reference evidence="9 10" key="1">
    <citation type="submission" date="2023-01" db="EMBL/GenBank/DDBJ databases">
        <title>Analysis of 21 Apiospora genomes using comparative genomics revels a genus with tremendous synthesis potential of carbohydrate active enzymes and secondary metabolites.</title>
        <authorList>
            <person name="Sorensen T."/>
        </authorList>
    </citation>
    <scope>NUCLEOTIDE SEQUENCE [LARGE SCALE GENOMIC DNA]</scope>
    <source>
        <strain evidence="9 10">CBS 117206</strain>
    </source>
</reference>
<sequence>MEASSVQDTGTAGKKTWIMLENNPDVMTELATKLGLSPELQFYDVYSLDEPQLLQHIPRPALALLAIIPLTPTWKAERQAEDSEKPDYSGVGSREPVTWFKQTIGNACGSIGLLHCAINGEAASFVRPGSDLDVIRKSAIPLRMDERANMLYNNAAFEAAHKSVEALGDTSAVETAGHSGQHFVAFVKAGGKLWELEGDRKGPIDRGGLNDDEDVLSRRALEMGLGRIIRLGKDHDTDDVRFSCTALAHK</sequence>
<organism evidence="9 10">
    <name type="scientific">Apiospora kogelbergensis</name>
    <dbReference type="NCBI Taxonomy" id="1337665"/>
    <lineage>
        <taxon>Eukaryota</taxon>
        <taxon>Fungi</taxon>
        <taxon>Dikarya</taxon>
        <taxon>Ascomycota</taxon>
        <taxon>Pezizomycotina</taxon>
        <taxon>Sordariomycetes</taxon>
        <taxon>Xylariomycetidae</taxon>
        <taxon>Amphisphaeriales</taxon>
        <taxon>Apiosporaceae</taxon>
        <taxon>Apiospora</taxon>
    </lineage>
</organism>
<dbReference type="GO" id="GO:0006511">
    <property type="term" value="P:ubiquitin-dependent protein catabolic process"/>
    <property type="evidence" value="ECO:0007669"/>
    <property type="project" value="UniProtKB-UniRule"/>
</dbReference>
<evidence type="ECO:0000313" key="10">
    <source>
        <dbReference type="Proteomes" id="UP001392437"/>
    </source>
</evidence>
<keyword evidence="4 7" id="KW-0378">Hydrolase</keyword>
<comment type="catalytic activity">
    <reaction evidence="1 7">
        <text>Thiol-dependent hydrolysis of ester, thioester, amide, peptide and isopeptide bonds formed by the C-terminal Gly of ubiquitin (a 76-residue protein attached to proteins as an intracellular targeting signal).</text>
        <dbReference type="EC" id="3.4.19.12"/>
    </reaction>
</comment>
<feature type="domain" description="UCH catalytic" evidence="8">
    <location>
        <begin position="16"/>
        <end position="249"/>
    </location>
</feature>
<dbReference type="GO" id="GO:0016579">
    <property type="term" value="P:protein deubiquitination"/>
    <property type="evidence" value="ECO:0007669"/>
    <property type="project" value="TreeGrafter"/>
</dbReference>
<dbReference type="InterPro" id="IPR001578">
    <property type="entry name" value="Peptidase_C12_UCH"/>
</dbReference>
<dbReference type="Proteomes" id="UP001392437">
    <property type="component" value="Unassembled WGS sequence"/>
</dbReference>
<dbReference type="FunFam" id="3.40.532.10:FF:000008">
    <property type="entry name" value="Ubiquitin carboxyl-terminal hydrolase"/>
    <property type="match status" value="1"/>
</dbReference>
<evidence type="ECO:0000313" key="9">
    <source>
        <dbReference type="EMBL" id="KAK8095396.1"/>
    </source>
</evidence>
<dbReference type="EMBL" id="JAQQWP010000011">
    <property type="protein sequence ID" value="KAK8095396.1"/>
    <property type="molecule type" value="Genomic_DNA"/>
</dbReference>
<dbReference type="Gene3D" id="3.40.532.10">
    <property type="entry name" value="Peptidase C12, ubiquitin carboxyl-terminal hydrolase"/>
    <property type="match status" value="1"/>
</dbReference>
<name>A0AAW0Q5Y5_9PEZI</name>
<comment type="caution">
    <text evidence="9">The sequence shown here is derived from an EMBL/GenBank/DDBJ whole genome shotgun (WGS) entry which is preliminary data.</text>
</comment>
<proteinExistence type="inferred from homology"/>
<keyword evidence="2 7" id="KW-0645">Protease</keyword>
<dbReference type="InterPro" id="IPR038765">
    <property type="entry name" value="Papain-like_cys_pep_sf"/>
</dbReference>